<proteinExistence type="predicted"/>
<evidence type="ECO:0000313" key="3">
    <source>
        <dbReference type="Proteomes" id="UP001303647"/>
    </source>
</evidence>
<dbReference type="AlphaFoldDB" id="A0AAN7CN72"/>
<reference evidence="2" key="2">
    <citation type="submission" date="2023-05" db="EMBL/GenBank/DDBJ databases">
        <authorList>
            <consortium name="Lawrence Berkeley National Laboratory"/>
            <person name="Steindorff A."/>
            <person name="Hensen N."/>
            <person name="Bonometti L."/>
            <person name="Westerberg I."/>
            <person name="Brannstrom I.O."/>
            <person name="Guillou S."/>
            <person name="Cros-Aarteil S."/>
            <person name="Calhoun S."/>
            <person name="Haridas S."/>
            <person name="Kuo A."/>
            <person name="Mondo S."/>
            <person name="Pangilinan J."/>
            <person name="Riley R."/>
            <person name="Labutti K."/>
            <person name="Andreopoulos B."/>
            <person name="Lipzen A."/>
            <person name="Chen C."/>
            <person name="Yanf M."/>
            <person name="Daum C."/>
            <person name="Ng V."/>
            <person name="Clum A."/>
            <person name="Ohm R."/>
            <person name="Martin F."/>
            <person name="Silar P."/>
            <person name="Natvig D."/>
            <person name="Lalanne C."/>
            <person name="Gautier V."/>
            <person name="Ament-Velasquez S.L."/>
            <person name="Kruys A."/>
            <person name="Hutchinson M.I."/>
            <person name="Powell A.J."/>
            <person name="Barry K."/>
            <person name="Miller A.N."/>
            <person name="Grigoriev I.V."/>
            <person name="Debuchy R."/>
            <person name="Gladieux P."/>
            <person name="Thoren M.H."/>
            <person name="Johannesson H."/>
        </authorList>
    </citation>
    <scope>NUCLEOTIDE SEQUENCE</scope>
    <source>
        <strain evidence="2">CBS 359.72</strain>
    </source>
</reference>
<evidence type="ECO:0000313" key="2">
    <source>
        <dbReference type="EMBL" id="KAK4244751.1"/>
    </source>
</evidence>
<accession>A0AAN7CN72</accession>
<comment type="caution">
    <text evidence="2">The sequence shown here is derived from an EMBL/GenBank/DDBJ whole genome shotgun (WGS) entry which is preliminary data.</text>
</comment>
<keyword evidence="1" id="KW-0812">Transmembrane</keyword>
<sequence>MDNANDQCGFDGNGDLYGLGVRLGIYLQWSTSVLADNLHEPAIETTREANMTFQLAMLAGLILITVRSDMETKTIEGYIALLFCFASAWIASLQGYSAAKARYTGAEDRSGGLSIAGDVRGQGGLLLSTATCAYGLWFLFVGLDKLPRTACPETIFFFAPVKAFGWYRSLAKAVFIASLIGSAVLIPAHTILLLRNMGESVARWGNPGNPSPRPTEIVRTIHLHIPRFIGSLVAIAVFIIAVELTLVWNHIRGVHTCDSFSQLFPLMVGATNFTRLCYQLFKSLLLGDARIEWKK</sequence>
<name>A0AAN7CN72_9PEZI</name>
<feature type="transmembrane region" description="Helical" evidence="1">
    <location>
        <begin position="78"/>
        <end position="99"/>
    </location>
</feature>
<reference evidence="2" key="1">
    <citation type="journal article" date="2023" name="Mol. Phylogenet. Evol.">
        <title>Genome-scale phylogeny and comparative genomics of the fungal order Sordariales.</title>
        <authorList>
            <person name="Hensen N."/>
            <person name="Bonometti L."/>
            <person name="Westerberg I."/>
            <person name="Brannstrom I.O."/>
            <person name="Guillou S."/>
            <person name="Cros-Aarteil S."/>
            <person name="Calhoun S."/>
            <person name="Haridas S."/>
            <person name="Kuo A."/>
            <person name="Mondo S."/>
            <person name="Pangilinan J."/>
            <person name="Riley R."/>
            <person name="LaButti K."/>
            <person name="Andreopoulos B."/>
            <person name="Lipzen A."/>
            <person name="Chen C."/>
            <person name="Yan M."/>
            <person name="Daum C."/>
            <person name="Ng V."/>
            <person name="Clum A."/>
            <person name="Steindorff A."/>
            <person name="Ohm R.A."/>
            <person name="Martin F."/>
            <person name="Silar P."/>
            <person name="Natvig D.O."/>
            <person name="Lalanne C."/>
            <person name="Gautier V."/>
            <person name="Ament-Velasquez S.L."/>
            <person name="Kruys A."/>
            <person name="Hutchinson M.I."/>
            <person name="Powell A.J."/>
            <person name="Barry K."/>
            <person name="Miller A.N."/>
            <person name="Grigoriev I.V."/>
            <person name="Debuchy R."/>
            <person name="Gladieux P."/>
            <person name="Hiltunen Thoren M."/>
            <person name="Johannesson H."/>
        </authorList>
    </citation>
    <scope>NUCLEOTIDE SEQUENCE</scope>
    <source>
        <strain evidence="2">CBS 359.72</strain>
    </source>
</reference>
<keyword evidence="3" id="KW-1185">Reference proteome</keyword>
<gene>
    <name evidence="2" type="ORF">C7999DRAFT_17022</name>
</gene>
<dbReference type="EMBL" id="MU857725">
    <property type="protein sequence ID" value="KAK4244751.1"/>
    <property type="molecule type" value="Genomic_DNA"/>
</dbReference>
<organism evidence="2 3">
    <name type="scientific">Corynascus novoguineensis</name>
    <dbReference type="NCBI Taxonomy" id="1126955"/>
    <lineage>
        <taxon>Eukaryota</taxon>
        <taxon>Fungi</taxon>
        <taxon>Dikarya</taxon>
        <taxon>Ascomycota</taxon>
        <taxon>Pezizomycotina</taxon>
        <taxon>Sordariomycetes</taxon>
        <taxon>Sordariomycetidae</taxon>
        <taxon>Sordariales</taxon>
        <taxon>Chaetomiaceae</taxon>
        <taxon>Corynascus</taxon>
    </lineage>
</organism>
<evidence type="ECO:0000256" key="1">
    <source>
        <dbReference type="SAM" id="Phobius"/>
    </source>
</evidence>
<feature type="transmembrane region" description="Helical" evidence="1">
    <location>
        <begin position="173"/>
        <end position="194"/>
    </location>
</feature>
<feature type="transmembrane region" description="Helical" evidence="1">
    <location>
        <begin position="119"/>
        <end position="143"/>
    </location>
</feature>
<keyword evidence="1" id="KW-1133">Transmembrane helix</keyword>
<feature type="transmembrane region" description="Helical" evidence="1">
    <location>
        <begin position="228"/>
        <end position="251"/>
    </location>
</feature>
<protein>
    <submittedName>
        <fullName evidence="2">Uncharacterized protein</fullName>
    </submittedName>
</protein>
<dbReference type="Proteomes" id="UP001303647">
    <property type="component" value="Unassembled WGS sequence"/>
</dbReference>
<keyword evidence="1" id="KW-0472">Membrane</keyword>